<feature type="transmembrane region" description="Helical" evidence="2">
    <location>
        <begin position="6"/>
        <end position="26"/>
    </location>
</feature>
<feature type="region of interest" description="Disordered" evidence="1">
    <location>
        <begin position="33"/>
        <end position="53"/>
    </location>
</feature>
<evidence type="ECO:0000256" key="1">
    <source>
        <dbReference type="SAM" id="MobiDB-lite"/>
    </source>
</evidence>
<sequence length="91" mass="9839">MGEPRGAVAARATAILLGGAACYCLWRLAAGGRRGPRAASGGASSQRTQEKGQKSRCCKTAFLPQYEKWVQSDLEQCVLQLRAKLQHCEKC</sequence>
<proteinExistence type="predicted"/>
<organism evidence="3 4">
    <name type="scientific">Amazona collaria</name>
    <name type="common">yellow-billed parrot</name>
    <dbReference type="NCBI Taxonomy" id="241587"/>
    <lineage>
        <taxon>Eukaryota</taxon>
        <taxon>Metazoa</taxon>
        <taxon>Chordata</taxon>
        <taxon>Craniata</taxon>
        <taxon>Vertebrata</taxon>
        <taxon>Euteleostomi</taxon>
        <taxon>Archelosauria</taxon>
        <taxon>Archosauria</taxon>
        <taxon>Dinosauria</taxon>
        <taxon>Saurischia</taxon>
        <taxon>Theropoda</taxon>
        <taxon>Coelurosauria</taxon>
        <taxon>Aves</taxon>
        <taxon>Neognathae</taxon>
        <taxon>Neoaves</taxon>
        <taxon>Telluraves</taxon>
        <taxon>Australaves</taxon>
        <taxon>Psittaciformes</taxon>
        <taxon>Psittacidae</taxon>
        <taxon>Amazona</taxon>
    </lineage>
</organism>
<accession>A0A8B9ISE2</accession>
<dbReference type="PROSITE" id="PS51257">
    <property type="entry name" value="PROKAR_LIPOPROTEIN"/>
    <property type="match status" value="1"/>
</dbReference>
<dbReference type="AlphaFoldDB" id="A0A8B9ISE2"/>
<keyword evidence="4" id="KW-1185">Reference proteome</keyword>
<dbReference type="Ensembl" id="ENSACOT00000002671.1">
    <property type="protein sequence ID" value="ENSACOP00000002586.1"/>
    <property type="gene ID" value="ENSACOG00000001822.1"/>
</dbReference>
<evidence type="ECO:0000256" key="2">
    <source>
        <dbReference type="SAM" id="Phobius"/>
    </source>
</evidence>
<keyword evidence="2" id="KW-0472">Membrane</keyword>
<dbReference type="Proteomes" id="UP000694522">
    <property type="component" value="Unplaced"/>
</dbReference>
<evidence type="ECO:0000313" key="4">
    <source>
        <dbReference type="Proteomes" id="UP000694522"/>
    </source>
</evidence>
<reference evidence="3" key="1">
    <citation type="submission" date="2025-08" db="UniProtKB">
        <authorList>
            <consortium name="Ensembl"/>
        </authorList>
    </citation>
    <scope>IDENTIFICATION</scope>
</reference>
<protein>
    <submittedName>
        <fullName evidence="3">Uncharacterized protein</fullName>
    </submittedName>
</protein>
<reference evidence="3" key="2">
    <citation type="submission" date="2025-09" db="UniProtKB">
        <authorList>
            <consortium name="Ensembl"/>
        </authorList>
    </citation>
    <scope>IDENTIFICATION</scope>
</reference>
<keyword evidence="2" id="KW-0812">Transmembrane</keyword>
<evidence type="ECO:0000313" key="3">
    <source>
        <dbReference type="Ensembl" id="ENSACOP00000002586.1"/>
    </source>
</evidence>
<keyword evidence="2" id="KW-1133">Transmembrane helix</keyword>
<name>A0A8B9ISE2_9PSIT</name>